<dbReference type="EMBL" id="JARBHB010000002">
    <property type="protein sequence ID" value="KAJ8893489.1"/>
    <property type="molecule type" value="Genomic_DNA"/>
</dbReference>
<proteinExistence type="predicted"/>
<keyword evidence="3" id="KW-1185">Reference proteome</keyword>
<sequence>MELVVHDSHLHLRFPSMFNTVDVNLHSSVPGSIPGRATPEFSHLGIVPDNAFGRRVSWGISRFHSPYIPALLRFNISFDPHRLSIPYCYEPIYICATITFSSDNTGHTPYRTEEFSLLAGRLQECDELGIRKGQPASDTPLINTWLHTRPRGATVAERLARSPPTKTNRAQSPPGLPGFRNYSQLSAESVRRAPVPSSPRQTVPGGGESANRHCIRCNPRGGRPEPGNLSAACGKAKETVVGRHTSWLAQPDQDNFYVFTSLPTSKGIQSCDAKLSGSFETEACEKPYSCDWTARTQLGIVPDNAGFLGDFPSPLPCIPALLQSHLISPLSALYWRREAMGTSLESDRLLNVPSYCWVVRPICWCVWLELGAHATVPPLYSELLCAPVGPSHHLMDVVGTPAFRDDIKLRVPIGEHHQLITTPPEAVTSLTQIHLLSLPYTIMLMASQGLLKTVHLLSEAVAFFGIFHPLFNAPLLGKNNCRLRCVALALRIGLAKHTRTWARGMTVGCKRPKRLVANKIQADLLQNWQKPAFVKETEYTVGTGASQRLTGEVRASVANNGAMGKLGDVEYTWKMLPDDAAARRVLSGISRFPRTCIPLLLRSHLISPSSALKSSMTCNHAIKARIVLVGRQDLAAAETERGSCEIRYPAAQERVLFTAALDNSGPSFATKDVLSPDILGPDTRCQGGVSLARRDNAPQLLAPVIGAGTHVSSNSASAENAGRCRWSVGFLGDLPFPPPLHSSAVPFSPRLTLICSQDFVVKSSLNLCPLPL</sequence>
<protein>
    <submittedName>
        <fullName evidence="2">Uncharacterized protein</fullName>
    </submittedName>
</protein>
<evidence type="ECO:0000313" key="2">
    <source>
        <dbReference type="EMBL" id="KAJ8893489.1"/>
    </source>
</evidence>
<evidence type="ECO:0000313" key="3">
    <source>
        <dbReference type="Proteomes" id="UP001159363"/>
    </source>
</evidence>
<reference evidence="2 3" key="1">
    <citation type="submission" date="2023-02" db="EMBL/GenBank/DDBJ databases">
        <title>LHISI_Scaffold_Assembly.</title>
        <authorList>
            <person name="Stuart O.P."/>
            <person name="Cleave R."/>
            <person name="Magrath M.J.L."/>
            <person name="Mikheyev A.S."/>
        </authorList>
    </citation>
    <scope>NUCLEOTIDE SEQUENCE [LARGE SCALE GENOMIC DNA]</scope>
    <source>
        <strain evidence="2">Daus_M_001</strain>
        <tissue evidence="2">Leg muscle</tissue>
    </source>
</reference>
<gene>
    <name evidence="2" type="ORF">PR048_006087</name>
</gene>
<evidence type="ECO:0000256" key="1">
    <source>
        <dbReference type="SAM" id="MobiDB-lite"/>
    </source>
</evidence>
<feature type="region of interest" description="Disordered" evidence="1">
    <location>
        <begin position="156"/>
        <end position="212"/>
    </location>
</feature>
<organism evidence="2 3">
    <name type="scientific">Dryococelus australis</name>
    <dbReference type="NCBI Taxonomy" id="614101"/>
    <lineage>
        <taxon>Eukaryota</taxon>
        <taxon>Metazoa</taxon>
        <taxon>Ecdysozoa</taxon>
        <taxon>Arthropoda</taxon>
        <taxon>Hexapoda</taxon>
        <taxon>Insecta</taxon>
        <taxon>Pterygota</taxon>
        <taxon>Neoptera</taxon>
        <taxon>Polyneoptera</taxon>
        <taxon>Phasmatodea</taxon>
        <taxon>Verophasmatodea</taxon>
        <taxon>Anareolatae</taxon>
        <taxon>Phasmatidae</taxon>
        <taxon>Eurycanthinae</taxon>
        <taxon>Dryococelus</taxon>
    </lineage>
</organism>
<feature type="non-terminal residue" evidence="2">
    <location>
        <position position="772"/>
    </location>
</feature>
<accession>A0ABQ9IA07</accession>
<comment type="caution">
    <text evidence="2">The sequence shown here is derived from an EMBL/GenBank/DDBJ whole genome shotgun (WGS) entry which is preliminary data.</text>
</comment>
<name>A0ABQ9IA07_9NEOP</name>
<dbReference type="Proteomes" id="UP001159363">
    <property type="component" value="Chromosome 2"/>
</dbReference>